<gene>
    <name evidence="1" type="ORF">HPB50_013343</name>
</gene>
<keyword evidence="2" id="KW-1185">Reference proteome</keyword>
<proteinExistence type="predicted"/>
<evidence type="ECO:0000313" key="1">
    <source>
        <dbReference type="EMBL" id="KAH6946429.1"/>
    </source>
</evidence>
<reference evidence="1" key="1">
    <citation type="submission" date="2020-05" db="EMBL/GenBank/DDBJ databases">
        <title>Large-scale comparative analyses of tick genomes elucidate their genetic diversity and vector capacities.</title>
        <authorList>
            <person name="Jia N."/>
            <person name="Wang J."/>
            <person name="Shi W."/>
            <person name="Du L."/>
            <person name="Sun Y."/>
            <person name="Zhan W."/>
            <person name="Jiang J."/>
            <person name="Wang Q."/>
            <person name="Zhang B."/>
            <person name="Ji P."/>
            <person name="Sakyi L.B."/>
            <person name="Cui X."/>
            <person name="Yuan T."/>
            <person name="Jiang B."/>
            <person name="Yang W."/>
            <person name="Lam T.T.-Y."/>
            <person name="Chang Q."/>
            <person name="Ding S."/>
            <person name="Wang X."/>
            <person name="Zhu J."/>
            <person name="Ruan X."/>
            <person name="Zhao L."/>
            <person name="Wei J."/>
            <person name="Que T."/>
            <person name="Du C."/>
            <person name="Cheng J."/>
            <person name="Dai P."/>
            <person name="Han X."/>
            <person name="Huang E."/>
            <person name="Gao Y."/>
            <person name="Liu J."/>
            <person name="Shao H."/>
            <person name="Ye R."/>
            <person name="Li L."/>
            <person name="Wei W."/>
            <person name="Wang X."/>
            <person name="Wang C."/>
            <person name="Yang T."/>
            <person name="Huo Q."/>
            <person name="Li W."/>
            <person name="Guo W."/>
            <person name="Chen H."/>
            <person name="Zhou L."/>
            <person name="Ni X."/>
            <person name="Tian J."/>
            <person name="Zhou Y."/>
            <person name="Sheng Y."/>
            <person name="Liu T."/>
            <person name="Pan Y."/>
            <person name="Xia L."/>
            <person name="Li J."/>
            <person name="Zhao F."/>
            <person name="Cao W."/>
        </authorList>
    </citation>
    <scope>NUCLEOTIDE SEQUENCE</scope>
    <source>
        <strain evidence="1">Hyas-2018</strain>
    </source>
</reference>
<accession>A0ACB7TK74</accession>
<dbReference type="Proteomes" id="UP000821845">
    <property type="component" value="Chromosome 1"/>
</dbReference>
<organism evidence="1 2">
    <name type="scientific">Hyalomma asiaticum</name>
    <name type="common">Tick</name>
    <dbReference type="NCBI Taxonomy" id="266040"/>
    <lineage>
        <taxon>Eukaryota</taxon>
        <taxon>Metazoa</taxon>
        <taxon>Ecdysozoa</taxon>
        <taxon>Arthropoda</taxon>
        <taxon>Chelicerata</taxon>
        <taxon>Arachnida</taxon>
        <taxon>Acari</taxon>
        <taxon>Parasitiformes</taxon>
        <taxon>Ixodida</taxon>
        <taxon>Ixodoidea</taxon>
        <taxon>Ixodidae</taxon>
        <taxon>Hyalomminae</taxon>
        <taxon>Hyalomma</taxon>
    </lineage>
</organism>
<sequence length="70" mass="7353">MEPPVSSGAGATTDPPSQTTGSLTVLLPSTPGHHATKFKPSSLSFARLPLNFWTPCRPPTVPTTNVSSRH</sequence>
<name>A0ACB7TK74_HYAAI</name>
<comment type="caution">
    <text evidence="1">The sequence shown here is derived from an EMBL/GenBank/DDBJ whole genome shotgun (WGS) entry which is preliminary data.</text>
</comment>
<dbReference type="EMBL" id="CM023481">
    <property type="protein sequence ID" value="KAH6946429.1"/>
    <property type="molecule type" value="Genomic_DNA"/>
</dbReference>
<evidence type="ECO:0000313" key="2">
    <source>
        <dbReference type="Proteomes" id="UP000821845"/>
    </source>
</evidence>
<protein>
    <submittedName>
        <fullName evidence="1">Uncharacterized protein</fullName>
    </submittedName>
</protein>